<evidence type="ECO:0000256" key="1">
    <source>
        <dbReference type="ARBA" id="ARBA00022741"/>
    </source>
</evidence>
<evidence type="ECO:0000256" key="2">
    <source>
        <dbReference type="ARBA" id="ARBA00022840"/>
    </source>
</evidence>
<dbReference type="EMBL" id="JAEDAM010000013">
    <property type="protein sequence ID" value="MBS8121735.1"/>
    <property type="molecule type" value="Genomic_DNA"/>
</dbReference>
<reference evidence="5 6" key="1">
    <citation type="journal article" date="2021" name="Nat. Commun.">
        <title>Reductive evolution and unique predatory mode in the CPR bacterium Vampirococcus lugosii.</title>
        <authorList>
            <person name="Moreira D."/>
            <person name="Zivanovic Y."/>
            <person name="Lopez-Archilla A.I."/>
            <person name="Iniesto M."/>
            <person name="Lopez-Garcia P."/>
        </authorList>
    </citation>
    <scope>NUCLEOTIDE SEQUENCE [LARGE SCALE GENOMIC DNA]</scope>
    <source>
        <strain evidence="5">Chiprana</strain>
    </source>
</reference>
<keyword evidence="6" id="KW-1185">Reference proteome</keyword>
<feature type="domain" description="Primosomal protein N C-terminal" evidence="4">
    <location>
        <begin position="250"/>
        <end position="336"/>
    </location>
</feature>
<name>A0ABS5QKG6_9BACT</name>
<evidence type="ECO:0000259" key="4">
    <source>
        <dbReference type="Pfam" id="PF18074"/>
    </source>
</evidence>
<dbReference type="InterPro" id="IPR041236">
    <property type="entry name" value="PriA_C"/>
</dbReference>
<keyword evidence="2" id="KW-0067">ATP-binding</keyword>
<dbReference type="RefSeq" id="WP_213348559.1">
    <property type="nucleotide sequence ID" value="NZ_JAEDAM010000013.1"/>
</dbReference>
<gene>
    <name evidence="5" type="ORF">VAMP_22n145</name>
</gene>
<dbReference type="PANTHER" id="PTHR30580:SF0">
    <property type="entry name" value="PRIMOSOMAL PROTEIN N"/>
    <property type="match status" value="1"/>
</dbReference>
<keyword evidence="3" id="KW-0238">DNA-binding</keyword>
<organism evidence="5 6">
    <name type="scientific">Candidatus Vampirococcus lugosii</name>
    <dbReference type="NCBI Taxonomy" id="2789015"/>
    <lineage>
        <taxon>Bacteria</taxon>
        <taxon>Candidatus Absconditibacteriota</taxon>
        <taxon>Vampirococcus</taxon>
    </lineage>
</organism>
<dbReference type="Pfam" id="PF18074">
    <property type="entry name" value="PriA_C"/>
    <property type="match status" value="1"/>
</dbReference>
<keyword evidence="1" id="KW-0547">Nucleotide-binding</keyword>
<sequence length="345" mass="40054">MNYELIEKNNKKCFLIDMTKENNKVISEIANKAINKFSKNNGKIAIIVNKKGHSSGTICNNCGFVPKCKNCDVAITYHLDQNGSFFGLCHICKTSYNNIENCSNCGSKQINKYGYGTEKIQKLLEDNYGVKSKILQNEHTNSINKSIKSKKEIKNINIIIGTSTLIDSKNIDFDAIIFLNADIGLNIPDYNSNYKNFLFIYDGINNLNSKNFFIQTFNPENHSIINGIRLDFENFKKEELKFRKDFTYPPYTQICSILYKDEIEEKLFKKVDLLYKEILYLKKKYGAEDIEIYSTPAMIYKMFGKYRYNIILKGENLREFMEIIYSKLNIQKKGFKIDWAPESIC</sequence>
<accession>A0ABS5QKG6</accession>
<protein>
    <submittedName>
        <fullName evidence="5">Primosomal protein</fullName>
    </submittedName>
</protein>
<comment type="caution">
    <text evidence="5">The sequence shown here is derived from an EMBL/GenBank/DDBJ whole genome shotgun (WGS) entry which is preliminary data.</text>
</comment>
<proteinExistence type="predicted"/>
<dbReference type="Proteomes" id="UP000680365">
    <property type="component" value="Unassembled WGS sequence"/>
</dbReference>
<dbReference type="PANTHER" id="PTHR30580">
    <property type="entry name" value="PRIMOSOMAL PROTEIN N"/>
    <property type="match status" value="1"/>
</dbReference>
<evidence type="ECO:0000313" key="5">
    <source>
        <dbReference type="EMBL" id="MBS8121735.1"/>
    </source>
</evidence>
<evidence type="ECO:0000313" key="6">
    <source>
        <dbReference type="Proteomes" id="UP000680365"/>
    </source>
</evidence>
<evidence type="ECO:0000256" key="3">
    <source>
        <dbReference type="ARBA" id="ARBA00023125"/>
    </source>
</evidence>